<evidence type="ECO:0000259" key="7">
    <source>
        <dbReference type="PROSITE" id="PS50109"/>
    </source>
</evidence>
<feature type="transmembrane region" description="Helical" evidence="6">
    <location>
        <begin position="196"/>
        <end position="215"/>
    </location>
</feature>
<dbReference type="SMART" id="SM00388">
    <property type="entry name" value="HisKA"/>
    <property type="match status" value="1"/>
</dbReference>
<dbReference type="InterPro" id="IPR005467">
    <property type="entry name" value="His_kinase_dom"/>
</dbReference>
<feature type="transmembrane region" description="Helical" evidence="6">
    <location>
        <begin position="344"/>
        <end position="367"/>
    </location>
</feature>
<dbReference type="GO" id="GO:0030295">
    <property type="term" value="F:protein kinase activator activity"/>
    <property type="evidence" value="ECO:0007669"/>
    <property type="project" value="TreeGrafter"/>
</dbReference>
<reference evidence="8 9" key="1">
    <citation type="submission" date="2016-10" db="EMBL/GenBank/DDBJ databases">
        <authorList>
            <person name="de Groot N.N."/>
        </authorList>
    </citation>
    <scope>NUCLEOTIDE SEQUENCE [LARGE SCALE GENOMIC DNA]</scope>
    <source>
        <strain evidence="8 9">ATCC 700224</strain>
    </source>
</reference>
<feature type="transmembrane region" description="Helical" evidence="6">
    <location>
        <begin position="373"/>
        <end position="394"/>
    </location>
</feature>
<dbReference type="InterPro" id="IPR036097">
    <property type="entry name" value="HisK_dim/P_sf"/>
</dbReference>
<keyword evidence="6" id="KW-0812">Transmembrane</keyword>
<accession>A0A1G6WXJ0</accession>
<evidence type="ECO:0000256" key="6">
    <source>
        <dbReference type="SAM" id="Phobius"/>
    </source>
</evidence>
<evidence type="ECO:0000256" key="3">
    <source>
        <dbReference type="ARBA" id="ARBA00022553"/>
    </source>
</evidence>
<dbReference type="GO" id="GO:0000155">
    <property type="term" value="F:phosphorelay sensor kinase activity"/>
    <property type="evidence" value="ECO:0007669"/>
    <property type="project" value="InterPro"/>
</dbReference>
<feature type="transmembrane region" description="Helical" evidence="6">
    <location>
        <begin position="313"/>
        <end position="332"/>
    </location>
</feature>
<feature type="transmembrane region" description="Helical" evidence="6">
    <location>
        <begin position="12"/>
        <end position="31"/>
    </location>
</feature>
<feature type="transmembrane region" description="Helical" evidence="6">
    <location>
        <begin position="222"/>
        <end position="240"/>
    </location>
</feature>
<dbReference type="Gene3D" id="3.30.565.10">
    <property type="entry name" value="Histidine kinase-like ATPase, C-terminal domain"/>
    <property type="match status" value="1"/>
</dbReference>
<dbReference type="InterPro" id="IPR036890">
    <property type="entry name" value="HATPase_C_sf"/>
</dbReference>
<dbReference type="InterPro" id="IPR003594">
    <property type="entry name" value="HATPase_dom"/>
</dbReference>
<feature type="domain" description="Histidine kinase" evidence="7">
    <location>
        <begin position="431"/>
        <end position="645"/>
    </location>
</feature>
<dbReference type="CDD" id="cd00082">
    <property type="entry name" value="HisKA"/>
    <property type="match status" value="1"/>
</dbReference>
<dbReference type="PROSITE" id="PS50109">
    <property type="entry name" value="HIS_KIN"/>
    <property type="match status" value="1"/>
</dbReference>
<evidence type="ECO:0000256" key="4">
    <source>
        <dbReference type="ARBA" id="ARBA00022679"/>
    </source>
</evidence>
<gene>
    <name evidence="8" type="ORF">SAMN05421720_101302</name>
</gene>
<dbReference type="EC" id="2.7.13.3" evidence="2"/>
<sequence length="648" mass="72311">MHHARKSSVLIGSLRAVIGMGVVILLLLAGANGGWARDSPRDLDTGWEYRWGDSPIGADGVPLWTRPGVGDDAWQPIDFPSNPPDRDGRRNVWYRAPLPEGDWRDPVIYIYSVDLITEVYLDGHKIYDFGEFDDKGEGVFVGWPWHMIELPKNFGDKTIYFRIFSNYMDIGLWGEIKLMERLDLIKYVLGTSQSRFVITALSFLIAVMALMLAVLSRERSPYLPISVFTIATGTMGLAGTQGTQLLVNAPLMWDYIDAAAYYVLPAAMAFLFRDWCGPRWARTLTWIGLLHALYAAGAMSCSLLGLVTLSDTYPVFDGLLTISLILMFRATFTHFRDADPKRRAVLVAFAVFSLFLMVDMAVAHSLLPWTTLPMPWGLFIFSLMLIVLAVRHFVRTQDALRDLNATLEQKVQDRTRDLERSNADLRQFASVVSHDLQEPLRMISGYMGLIERRYADRLDDDGRTFIYHAVDGAKRMSGMIQGVLEYSRVQSQGGELRGVNADALLREALDDLNVASAFPEAAIDIVDLPTLRADAVQLRSLFQNLISNALKYSHPDRTPRIAVRATVADGWATLSITDNGIGIAPTQHERAFRMFARLQDGGGRDGTGIGLAICKRIVERHGGRIWIDSKPGQGSTFSFTLPVGKNPS</sequence>
<keyword evidence="9" id="KW-1185">Reference proteome</keyword>
<dbReference type="GO" id="GO:0000156">
    <property type="term" value="F:phosphorelay response regulator activity"/>
    <property type="evidence" value="ECO:0007669"/>
    <property type="project" value="TreeGrafter"/>
</dbReference>
<dbReference type="SUPFAM" id="SSF49785">
    <property type="entry name" value="Galactose-binding domain-like"/>
    <property type="match status" value="1"/>
</dbReference>
<evidence type="ECO:0000256" key="5">
    <source>
        <dbReference type="ARBA" id="ARBA00022777"/>
    </source>
</evidence>
<dbReference type="SUPFAM" id="SSF47384">
    <property type="entry name" value="Homodimeric domain of signal transducing histidine kinase"/>
    <property type="match status" value="1"/>
</dbReference>
<evidence type="ECO:0000256" key="1">
    <source>
        <dbReference type="ARBA" id="ARBA00000085"/>
    </source>
</evidence>
<dbReference type="Gene3D" id="1.10.287.130">
    <property type="match status" value="1"/>
</dbReference>
<dbReference type="STRING" id="69960.SAMN05421720_101302"/>
<dbReference type="PRINTS" id="PR00344">
    <property type="entry name" value="BCTRLSENSOR"/>
</dbReference>
<dbReference type="Pfam" id="PF00512">
    <property type="entry name" value="HisKA"/>
    <property type="match status" value="1"/>
</dbReference>
<dbReference type="PANTHER" id="PTHR42878">
    <property type="entry name" value="TWO-COMPONENT HISTIDINE KINASE"/>
    <property type="match status" value="1"/>
</dbReference>
<dbReference type="InterPro" id="IPR004358">
    <property type="entry name" value="Sig_transdc_His_kin-like_C"/>
</dbReference>
<dbReference type="Pfam" id="PF02518">
    <property type="entry name" value="HATPase_c"/>
    <property type="match status" value="1"/>
</dbReference>
<protein>
    <recommendedName>
        <fullName evidence="2">histidine kinase</fullName>
        <ecNumber evidence="2">2.7.13.3</ecNumber>
    </recommendedName>
</protein>
<dbReference type="Proteomes" id="UP000199412">
    <property type="component" value="Unassembled WGS sequence"/>
</dbReference>
<dbReference type="InterPro" id="IPR003661">
    <property type="entry name" value="HisK_dim/P_dom"/>
</dbReference>
<feature type="transmembrane region" description="Helical" evidence="6">
    <location>
        <begin position="252"/>
        <end position="272"/>
    </location>
</feature>
<dbReference type="FunFam" id="3.30.565.10:FF:000006">
    <property type="entry name" value="Sensor histidine kinase WalK"/>
    <property type="match status" value="1"/>
</dbReference>
<evidence type="ECO:0000313" key="9">
    <source>
        <dbReference type="Proteomes" id="UP000199412"/>
    </source>
</evidence>
<keyword evidence="3" id="KW-0597">Phosphoprotein</keyword>
<dbReference type="SUPFAM" id="SSF55874">
    <property type="entry name" value="ATPase domain of HSP90 chaperone/DNA topoisomerase II/histidine kinase"/>
    <property type="match status" value="1"/>
</dbReference>
<feature type="transmembrane region" description="Helical" evidence="6">
    <location>
        <begin position="284"/>
        <end position="307"/>
    </location>
</feature>
<evidence type="ECO:0000313" key="8">
    <source>
        <dbReference type="EMBL" id="SDD70524.1"/>
    </source>
</evidence>
<name>A0A1G6WXJ0_9PROT</name>
<dbReference type="InterPro" id="IPR008979">
    <property type="entry name" value="Galactose-bd-like_sf"/>
</dbReference>
<dbReference type="GO" id="GO:0007234">
    <property type="term" value="P:osmosensory signaling via phosphorelay pathway"/>
    <property type="evidence" value="ECO:0007669"/>
    <property type="project" value="TreeGrafter"/>
</dbReference>
<keyword evidence="5 8" id="KW-0418">Kinase</keyword>
<organism evidence="8 9">
    <name type="scientific">Rhodospira trueperi</name>
    <dbReference type="NCBI Taxonomy" id="69960"/>
    <lineage>
        <taxon>Bacteria</taxon>
        <taxon>Pseudomonadati</taxon>
        <taxon>Pseudomonadota</taxon>
        <taxon>Alphaproteobacteria</taxon>
        <taxon>Rhodospirillales</taxon>
        <taxon>Rhodospirillaceae</taxon>
        <taxon>Rhodospira</taxon>
    </lineage>
</organism>
<dbReference type="InterPro" id="IPR050351">
    <property type="entry name" value="BphY/WalK/GraS-like"/>
</dbReference>
<dbReference type="PANTHER" id="PTHR42878:SF15">
    <property type="entry name" value="BACTERIOPHYTOCHROME"/>
    <property type="match status" value="1"/>
</dbReference>
<dbReference type="OrthoDB" id="9808408at2"/>
<dbReference type="EMBL" id="FNAP01000001">
    <property type="protein sequence ID" value="SDD70524.1"/>
    <property type="molecule type" value="Genomic_DNA"/>
</dbReference>
<proteinExistence type="predicted"/>
<dbReference type="SMART" id="SM00387">
    <property type="entry name" value="HATPase_c"/>
    <property type="match status" value="1"/>
</dbReference>
<dbReference type="AlphaFoldDB" id="A0A1G6WXJ0"/>
<comment type="catalytic activity">
    <reaction evidence="1">
        <text>ATP + protein L-histidine = ADP + protein N-phospho-L-histidine.</text>
        <dbReference type="EC" id="2.7.13.3"/>
    </reaction>
</comment>
<keyword evidence="6" id="KW-1133">Transmembrane helix</keyword>
<keyword evidence="6" id="KW-0472">Membrane</keyword>
<evidence type="ECO:0000256" key="2">
    <source>
        <dbReference type="ARBA" id="ARBA00012438"/>
    </source>
</evidence>
<keyword evidence="4" id="KW-0808">Transferase</keyword>